<dbReference type="PANTHER" id="PTHR45036">
    <property type="entry name" value="METHYLTRANSFERASE LIKE 7B"/>
    <property type="match status" value="1"/>
</dbReference>
<accession>A0A7M4E146</accession>
<feature type="domain" description="Methyltransferase type 11" evidence="2">
    <location>
        <begin position="77"/>
        <end position="174"/>
    </location>
</feature>
<feature type="transmembrane region" description="Helical" evidence="1">
    <location>
        <begin position="7"/>
        <end position="29"/>
    </location>
</feature>
<organism evidence="3 4">
    <name type="scientific">Crocodylus porosus</name>
    <name type="common">Saltwater crocodile</name>
    <name type="synonym">Estuarine crocodile</name>
    <dbReference type="NCBI Taxonomy" id="8502"/>
    <lineage>
        <taxon>Eukaryota</taxon>
        <taxon>Metazoa</taxon>
        <taxon>Chordata</taxon>
        <taxon>Craniata</taxon>
        <taxon>Vertebrata</taxon>
        <taxon>Euteleostomi</taxon>
        <taxon>Archelosauria</taxon>
        <taxon>Archosauria</taxon>
        <taxon>Crocodylia</taxon>
        <taxon>Longirostres</taxon>
        <taxon>Crocodylidae</taxon>
        <taxon>Crocodylus</taxon>
    </lineage>
</organism>
<dbReference type="Ensembl" id="ENSCPRT00005003249.1">
    <property type="protein sequence ID" value="ENSCPRP00005002781.1"/>
    <property type="gene ID" value="ENSCPRG00005002032.1"/>
</dbReference>
<evidence type="ECO:0000313" key="3">
    <source>
        <dbReference type="Ensembl" id="ENSCPRP00005002781.1"/>
    </source>
</evidence>
<keyword evidence="1" id="KW-0812">Transmembrane</keyword>
<evidence type="ECO:0000256" key="1">
    <source>
        <dbReference type="SAM" id="Phobius"/>
    </source>
</evidence>
<dbReference type="PANTHER" id="PTHR45036:SF1">
    <property type="entry name" value="METHYLTRANSFERASE LIKE 7A"/>
    <property type="match status" value="1"/>
</dbReference>
<name>A0A7M4E146_CROPO</name>
<dbReference type="GeneID" id="109324437"/>
<dbReference type="Proteomes" id="UP000594220">
    <property type="component" value="Unplaced"/>
</dbReference>
<dbReference type="OrthoDB" id="416496at2759"/>
<sequence>MAEAAILFLRVCVQLLALPIYLLSFLGIWKPFGSKVFFPFFMERFSEYYNQKISVQKWELFHNLQEFTGSSEALRLLEIGTGTGTNFQFYPPGCRITCSDTNSNFQRGLSKSMNQNQHLQFEHFLEAPAENLNQVADGSMDVVVCTLVLCSVQNVEDVLKEVKRVLRPGGAFYFLEHVAADHSSWSYFWQQVLYPTWKLVFSGCCLMREPWKEIEKAKFSEVKLRHISVPLWCAPLKAHVIGYAVK</sequence>
<dbReference type="GO" id="GO:0008757">
    <property type="term" value="F:S-adenosylmethionine-dependent methyltransferase activity"/>
    <property type="evidence" value="ECO:0007669"/>
    <property type="project" value="InterPro"/>
</dbReference>
<dbReference type="AlphaFoldDB" id="A0A7M4E146"/>
<protein>
    <submittedName>
        <fullName evidence="3">Methyltransferase-like protein 7A</fullName>
    </submittedName>
</protein>
<dbReference type="SUPFAM" id="SSF53335">
    <property type="entry name" value="S-adenosyl-L-methionine-dependent methyltransferases"/>
    <property type="match status" value="1"/>
</dbReference>
<dbReference type="Pfam" id="PF08241">
    <property type="entry name" value="Methyltransf_11"/>
    <property type="match status" value="1"/>
</dbReference>
<gene>
    <name evidence="3" type="primary">LOC109324437</name>
</gene>
<proteinExistence type="predicted"/>
<keyword evidence="1" id="KW-0472">Membrane</keyword>
<dbReference type="Gene3D" id="3.40.50.150">
    <property type="entry name" value="Vaccinia Virus protein VP39"/>
    <property type="match status" value="1"/>
</dbReference>
<evidence type="ECO:0000313" key="4">
    <source>
        <dbReference type="Proteomes" id="UP000594220"/>
    </source>
</evidence>
<keyword evidence="1" id="KW-1133">Transmembrane helix</keyword>
<reference evidence="3" key="1">
    <citation type="submission" date="2025-08" db="UniProtKB">
        <authorList>
            <consortium name="Ensembl"/>
        </authorList>
    </citation>
    <scope>IDENTIFICATION</scope>
</reference>
<dbReference type="InterPro" id="IPR052356">
    <property type="entry name" value="Thiol_S-MT"/>
</dbReference>
<dbReference type="InterPro" id="IPR029063">
    <property type="entry name" value="SAM-dependent_MTases_sf"/>
</dbReference>
<dbReference type="GeneTree" id="ENSGT00940000154786"/>
<reference evidence="3" key="2">
    <citation type="submission" date="2025-09" db="UniProtKB">
        <authorList>
            <consortium name="Ensembl"/>
        </authorList>
    </citation>
    <scope>IDENTIFICATION</scope>
</reference>
<dbReference type="RefSeq" id="XP_019411980.1">
    <property type="nucleotide sequence ID" value="XM_019556435.1"/>
</dbReference>
<evidence type="ECO:0000259" key="2">
    <source>
        <dbReference type="Pfam" id="PF08241"/>
    </source>
</evidence>
<dbReference type="CDD" id="cd02440">
    <property type="entry name" value="AdoMet_MTases"/>
    <property type="match status" value="1"/>
</dbReference>
<dbReference type="KEGG" id="cpoo:109324437"/>
<dbReference type="OMA" id="ALSTWTM"/>
<keyword evidence="4" id="KW-1185">Reference proteome</keyword>
<dbReference type="InterPro" id="IPR013216">
    <property type="entry name" value="Methyltransf_11"/>
</dbReference>